<evidence type="ECO:0000313" key="3">
    <source>
        <dbReference type="Proteomes" id="UP001432322"/>
    </source>
</evidence>
<dbReference type="EMBL" id="BTSY01000002">
    <property type="protein sequence ID" value="GMT14962.1"/>
    <property type="molecule type" value="Genomic_DNA"/>
</dbReference>
<sequence>MVELTVVPTLYQMDLFLLELWRGDGLSAVRAYVPPQSEDLINDDGIPQFVMQFSHAIKDLVDWERERLIYRDSDDENICIEGVSGDGIMESVVDALSHWPFIYKVQYSVVPRPSLRSIRSEIVDEFPDVSFPELTKKQPCLIVAKKEEPRKEEISIQRMSPNETFHDFLLELEKRQDEIQQTLRRESFSTPSLCPSALPSDVLESIANDSTMKRIVPGTPLEDSRIEVTDELNELAERVERQLSLLNENSTATTQTEDQWKVEEVSQKKDGRIAKYKGTKTVDAKKPKKNSIDTKVVILKMGKCTRDLHRSDDSDEAIYCQSVRVMNLSRNPVQAKIVVSRRSPGAKPILYRDFVYLQPYVPTKFSIGLVDDLSEETSYITYSLHLFNTPISPPISIFSPPSSSLIPTSHHFSRDTVVSHHRSIPSPPSLIPLPPTVLPSLALPAPPRVEALAAPPEIFTSETLRGMISRKNSQEEEPESVQVENVVDEIVNGAIQNAQKEEGTRTPMLIIEETAEEIDEKEREEGGEVEEAEECKAEESDDDDDSESISDVEEINVDDDSEADSDFEVIQKEEEEH</sequence>
<dbReference type="Proteomes" id="UP001432322">
    <property type="component" value="Unassembled WGS sequence"/>
</dbReference>
<feature type="compositionally biased region" description="Acidic residues" evidence="1">
    <location>
        <begin position="539"/>
        <end position="568"/>
    </location>
</feature>
<keyword evidence="3" id="KW-1185">Reference proteome</keyword>
<accession>A0AAV5V5T2</accession>
<evidence type="ECO:0000313" key="2">
    <source>
        <dbReference type="EMBL" id="GMT14962.1"/>
    </source>
</evidence>
<dbReference type="AlphaFoldDB" id="A0AAV5V5T2"/>
<protein>
    <submittedName>
        <fullName evidence="2">Uncharacterized protein</fullName>
    </submittedName>
</protein>
<feature type="region of interest" description="Disordered" evidence="1">
    <location>
        <begin position="516"/>
        <end position="577"/>
    </location>
</feature>
<organism evidence="2 3">
    <name type="scientific">Pristionchus fissidentatus</name>
    <dbReference type="NCBI Taxonomy" id="1538716"/>
    <lineage>
        <taxon>Eukaryota</taxon>
        <taxon>Metazoa</taxon>
        <taxon>Ecdysozoa</taxon>
        <taxon>Nematoda</taxon>
        <taxon>Chromadorea</taxon>
        <taxon>Rhabditida</taxon>
        <taxon>Rhabditina</taxon>
        <taxon>Diplogasteromorpha</taxon>
        <taxon>Diplogasteroidea</taxon>
        <taxon>Neodiplogasteridae</taxon>
        <taxon>Pristionchus</taxon>
    </lineage>
</organism>
<reference evidence="2" key="1">
    <citation type="submission" date="2023-10" db="EMBL/GenBank/DDBJ databases">
        <title>Genome assembly of Pristionchus species.</title>
        <authorList>
            <person name="Yoshida K."/>
            <person name="Sommer R.J."/>
        </authorList>
    </citation>
    <scope>NUCLEOTIDE SEQUENCE</scope>
    <source>
        <strain evidence="2">RS5133</strain>
    </source>
</reference>
<name>A0AAV5V5T2_9BILA</name>
<evidence type="ECO:0000256" key="1">
    <source>
        <dbReference type="SAM" id="MobiDB-lite"/>
    </source>
</evidence>
<proteinExistence type="predicted"/>
<comment type="caution">
    <text evidence="2">The sequence shown here is derived from an EMBL/GenBank/DDBJ whole genome shotgun (WGS) entry which is preliminary data.</text>
</comment>
<gene>
    <name evidence="2" type="ORF">PFISCL1PPCAC_6259</name>
</gene>